<reference evidence="4" key="3">
    <citation type="submission" date="2025-08" db="UniProtKB">
        <authorList>
            <consortium name="RefSeq"/>
        </authorList>
    </citation>
    <scope>IDENTIFICATION</scope>
    <source>
        <strain evidence="4">CBS 342.82</strain>
    </source>
</reference>
<feature type="region of interest" description="Disordered" evidence="2">
    <location>
        <begin position="43"/>
        <end position="158"/>
    </location>
</feature>
<proteinExistence type="predicted"/>
<protein>
    <submittedName>
        <fullName evidence="4">Uncharacterized protein</fullName>
    </submittedName>
</protein>
<dbReference type="RefSeq" id="XP_033461944.1">
    <property type="nucleotide sequence ID" value="XM_033599167.1"/>
</dbReference>
<name>A0A6J3MAL9_9PEZI</name>
<dbReference type="GeneID" id="54356966"/>
<gene>
    <name evidence="4" type="ORF">K489DRAFT_144629</name>
</gene>
<feature type="region of interest" description="Disordered" evidence="2">
    <location>
        <begin position="171"/>
        <end position="237"/>
    </location>
</feature>
<dbReference type="Proteomes" id="UP000504637">
    <property type="component" value="Unplaced"/>
</dbReference>
<keyword evidence="1" id="KW-0175">Coiled coil</keyword>
<organism evidence="4">
    <name type="scientific">Dissoconium aciculare CBS 342.82</name>
    <dbReference type="NCBI Taxonomy" id="1314786"/>
    <lineage>
        <taxon>Eukaryota</taxon>
        <taxon>Fungi</taxon>
        <taxon>Dikarya</taxon>
        <taxon>Ascomycota</taxon>
        <taxon>Pezizomycotina</taxon>
        <taxon>Dothideomycetes</taxon>
        <taxon>Dothideomycetidae</taxon>
        <taxon>Mycosphaerellales</taxon>
        <taxon>Dissoconiaceae</taxon>
        <taxon>Dissoconium</taxon>
    </lineage>
</organism>
<evidence type="ECO:0000313" key="3">
    <source>
        <dbReference type="Proteomes" id="UP000504637"/>
    </source>
</evidence>
<evidence type="ECO:0000256" key="2">
    <source>
        <dbReference type="SAM" id="MobiDB-lite"/>
    </source>
</evidence>
<sequence>MTLGDPQQDKRSCTVEAMSLIESDSDGVPQEIVTQDVLRYQEAAQRAEARRDEDDDDFEAGGKSRKRQRSEAAKPQSPKRSRPVKRTSHKPSISADQLSMTSPALHALDDMLTQATMPLHDDSPRDSTRQGSTYSTPLFLPLDSESPENQRVSGAGKNSIAPRLLQIFQTRATSPKKASVPPSSRAATTKPRRQLRPRPSPIRENTPSPTIRSIEATDDDQRQTITSKKLPSPPPASLIFPANNTAANLQAPELFRLISDFGTLGVQKLDAAQACKAKEKEISDLLAAHQKELNELSANLQRLENEHGVVLAKLQDNGIKIDGLQKP</sequence>
<evidence type="ECO:0000313" key="4">
    <source>
        <dbReference type="RefSeq" id="XP_033461944.1"/>
    </source>
</evidence>
<accession>A0A6J3MAL9</accession>
<dbReference type="AlphaFoldDB" id="A0A6J3MAL9"/>
<feature type="compositionally biased region" description="Basic residues" evidence="2">
    <location>
        <begin position="77"/>
        <end position="89"/>
    </location>
</feature>
<feature type="compositionally biased region" description="Basic and acidic residues" evidence="2">
    <location>
        <begin position="119"/>
        <end position="128"/>
    </location>
</feature>
<evidence type="ECO:0000256" key="1">
    <source>
        <dbReference type="SAM" id="Coils"/>
    </source>
</evidence>
<keyword evidence="3" id="KW-1185">Reference proteome</keyword>
<reference evidence="4" key="2">
    <citation type="submission" date="2020-04" db="EMBL/GenBank/DDBJ databases">
        <authorList>
            <consortium name="NCBI Genome Project"/>
        </authorList>
    </citation>
    <scope>NUCLEOTIDE SEQUENCE</scope>
    <source>
        <strain evidence="4">CBS 342.82</strain>
    </source>
</reference>
<reference evidence="4" key="1">
    <citation type="submission" date="2020-01" db="EMBL/GenBank/DDBJ databases">
        <authorList>
            <consortium name="DOE Joint Genome Institute"/>
            <person name="Haridas S."/>
            <person name="Albert R."/>
            <person name="Binder M."/>
            <person name="Bloem J."/>
            <person name="Labutti K."/>
            <person name="Salamov A."/>
            <person name="Andreopoulos B."/>
            <person name="Baker S.E."/>
            <person name="Barry K."/>
            <person name="Bills G."/>
            <person name="Bluhm B.H."/>
            <person name="Cannon C."/>
            <person name="Castanera R."/>
            <person name="Culley D.E."/>
            <person name="Daum C."/>
            <person name="Ezra D."/>
            <person name="Gonzalez J.B."/>
            <person name="Henrissat B."/>
            <person name="Kuo A."/>
            <person name="Liang C."/>
            <person name="Lipzen A."/>
            <person name="Lutzoni F."/>
            <person name="Magnuson J."/>
            <person name="Mondo S."/>
            <person name="Nolan M."/>
            <person name="Ohm R."/>
            <person name="Pangilinan J."/>
            <person name="Park H.-J."/>
            <person name="Ramirez L."/>
            <person name="Alfaro M."/>
            <person name="Sun H."/>
            <person name="Tritt A."/>
            <person name="Yoshinaga Y."/>
            <person name="Zwiers L.-H."/>
            <person name="Turgeon B.G."/>
            <person name="Goodwin S.B."/>
            <person name="Spatafora J.W."/>
            <person name="Crous P.W."/>
            <person name="Grigoriev I.V."/>
        </authorList>
    </citation>
    <scope>NUCLEOTIDE SEQUENCE</scope>
    <source>
        <strain evidence="4">CBS 342.82</strain>
    </source>
</reference>
<feature type="compositionally biased region" description="Polar residues" evidence="2">
    <location>
        <begin position="90"/>
        <end position="102"/>
    </location>
</feature>
<feature type="coiled-coil region" evidence="1">
    <location>
        <begin position="279"/>
        <end position="313"/>
    </location>
</feature>